<dbReference type="AlphaFoldDB" id="A0A5A7TET5"/>
<evidence type="ECO:0000313" key="1">
    <source>
        <dbReference type="EMBL" id="KAA0041683.1"/>
    </source>
</evidence>
<accession>A0A5A7TET5</accession>
<evidence type="ECO:0000313" key="3">
    <source>
        <dbReference type="Proteomes" id="UP000321393"/>
    </source>
</evidence>
<organism evidence="1 3">
    <name type="scientific">Cucumis melo var. makuwa</name>
    <name type="common">Oriental melon</name>
    <dbReference type="NCBI Taxonomy" id="1194695"/>
    <lineage>
        <taxon>Eukaryota</taxon>
        <taxon>Viridiplantae</taxon>
        <taxon>Streptophyta</taxon>
        <taxon>Embryophyta</taxon>
        <taxon>Tracheophyta</taxon>
        <taxon>Spermatophyta</taxon>
        <taxon>Magnoliopsida</taxon>
        <taxon>eudicotyledons</taxon>
        <taxon>Gunneridae</taxon>
        <taxon>Pentapetalae</taxon>
        <taxon>rosids</taxon>
        <taxon>fabids</taxon>
        <taxon>Cucurbitales</taxon>
        <taxon>Cucurbitaceae</taxon>
        <taxon>Benincaseae</taxon>
        <taxon>Cucumis</taxon>
    </lineage>
</organism>
<protein>
    <submittedName>
        <fullName evidence="1">Gag-pol polyprotein</fullName>
    </submittedName>
</protein>
<dbReference type="EMBL" id="SSTE01016227">
    <property type="protein sequence ID" value="KAA0041683.1"/>
    <property type="molecule type" value="Genomic_DNA"/>
</dbReference>
<proteinExistence type="predicted"/>
<reference evidence="3 4" key="1">
    <citation type="submission" date="2019-08" db="EMBL/GenBank/DDBJ databases">
        <title>Draft genome sequences of two oriental melons (Cucumis melo L. var makuwa).</title>
        <authorList>
            <person name="Kwon S.-Y."/>
        </authorList>
    </citation>
    <scope>NUCLEOTIDE SEQUENCE [LARGE SCALE GENOMIC DNA]</scope>
    <source>
        <strain evidence="4">cv. Chang Bougi</strain>
        <strain evidence="3">cv. SW 3</strain>
        <tissue evidence="1">Leaf</tissue>
    </source>
</reference>
<dbReference type="EMBL" id="SSTD01013550">
    <property type="protein sequence ID" value="TYK06305.1"/>
    <property type="molecule type" value="Genomic_DNA"/>
</dbReference>
<name>A0A5A7TET5_CUCMM</name>
<evidence type="ECO:0000313" key="2">
    <source>
        <dbReference type="EMBL" id="TYK06305.1"/>
    </source>
</evidence>
<sequence length="141" mass="15929">MSQLPLVALKGRFYASSCKYDEWKWLRLKRKSGLKDHGDNQKKTICISYSCLDGKSYSYWKPQMIFFIKMLDGKAWRALVAGYDPLMIILNGVSVPKLEVDWIDAKEQAFVGNARALNVISNGVDLNVFKLINSCSTVKGA</sequence>
<gene>
    <name evidence="2" type="ORF">E5676_scaffold594G00150</name>
    <name evidence="1" type="ORF">E6C27_scaffold67G00130</name>
</gene>
<dbReference type="Proteomes" id="UP000321393">
    <property type="component" value="Unassembled WGS sequence"/>
</dbReference>
<dbReference type="Proteomes" id="UP000321947">
    <property type="component" value="Unassembled WGS sequence"/>
</dbReference>
<evidence type="ECO:0000313" key="4">
    <source>
        <dbReference type="Proteomes" id="UP000321947"/>
    </source>
</evidence>
<comment type="caution">
    <text evidence="1">The sequence shown here is derived from an EMBL/GenBank/DDBJ whole genome shotgun (WGS) entry which is preliminary data.</text>
</comment>